<protein>
    <submittedName>
        <fullName evidence="2">Uncharacterized protein</fullName>
    </submittedName>
</protein>
<dbReference type="AlphaFoldDB" id="A0A4Z2F790"/>
<dbReference type="EMBL" id="SRLO01001531">
    <property type="protein sequence ID" value="TNN37116.1"/>
    <property type="molecule type" value="Genomic_DNA"/>
</dbReference>
<sequence>MSQRRYLSPVPTHTQAPSSASATGSCGRETSLTTSHLSTPTAWTRISFLRLEEVTISTHAADEPHTSNRSTCWILLSAATGSRENMLRASVHMMSSRCVRKPRPTSVTEHWLQLKHSLCHWRSSKEMYLAPARPATTKQRRVPLHNGQINARERLKTGARPGTHW</sequence>
<organism evidence="2 3">
    <name type="scientific">Liparis tanakae</name>
    <name type="common">Tanaka's snailfish</name>
    <dbReference type="NCBI Taxonomy" id="230148"/>
    <lineage>
        <taxon>Eukaryota</taxon>
        <taxon>Metazoa</taxon>
        <taxon>Chordata</taxon>
        <taxon>Craniata</taxon>
        <taxon>Vertebrata</taxon>
        <taxon>Euteleostomi</taxon>
        <taxon>Actinopterygii</taxon>
        <taxon>Neopterygii</taxon>
        <taxon>Teleostei</taxon>
        <taxon>Neoteleostei</taxon>
        <taxon>Acanthomorphata</taxon>
        <taxon>Eupercaria</taxon>
        <taxon>Perciformes</taxon>
        <taxon>Cottioidei</taxon>
        <taxon>Cottales</taxon>
        <taxon>Liparidae</taxon>
        <taxon>Liparis</taxon>
    </lineage>
</organism>
<evidence type="ECO:0000313" key="2">
    <source>
        <dbReference type="EMBL" id="TNN37116.1"/>
    </source>
</evidence>
<accession>A0A4Z2F790</accession>
<feature type="region of interest" description="Disordered" evidence="1">
    <location>
        <begin position="1"/>
        <end position="34"/>
    </location>
</feature>
<gene>
    <name evidence="2" type="ORF">EYF80_052712</name>
</gene>
<reference evidence="2 3" key="1">
    <citation type="submission" date="2019-03" db="EMBL/GenBank/DDBJ databases">
        <title>First draft genome of Liparis tanakae, snailfish: a comprehensive survey of snailfish specific genes.</title>
        <authorList>
            <person name="Kim W."/>
            <person name="Song I."/>
            <person name="Jeong J.-H."/>
            <person name="Kim D."/>
            <person name="Kim S."/>
            <person name="Ryu S."/>
            <person name="Song J.Y."/>
            <person name="Lee S.K."/>
        </authorList>
    </citation>
    <scope>NUCLEOTIDE SEQUENCE [LARGE SCALE GENOMIC DNA]</scope>
    <source>
        <tissue evidence="2">Muscle</tissue>
    </source>
</reference>
<dbReference type="Proteomes" id="UP000314294">
    <property type="component" value="Unassembled WGS sequence"/>
</dbReference>
<comment type="caution">
    <text evidence="2">The sequence shown here is derived from an EMBL/GenBank/DDBJ whole genome shotgun (WGS) entry which is preliminary data.</text>
</comment>
<name>A0A4Z2F790_9TELE</name>
<proteinExistence type="predicted"/>
<dbReference type="PROSITE" id="PS51257">
    <property type="entry name" value="PROKAR_LIPOPROTEIN"/>
    <property type="match status" value="1"/>
</dbReference>
<feature type="compositionally biased region" description="Polar residues" evidence="1">
    <location>
        <begin position="1"/>
        <end position="24"/>
    </location>
</feature>
<evidence type="ECO:0000256" key="1">
    <source>
        <dbReference type="SAM" id="MobiDB-lite"/>
    </source>
</evidence>
<evidence type="ECO:0000313" key="3">
    <source>
        <dbReference type="Proteomes" id="UP000314294"/>
    </source>
</evidence>
<keyword evidence="3" id="KW-1185">Reference proteome</keyword>